<accession>A0ABU4HSC0</accession>
<dbReference type="Proteomes" id="UP001284601">
    <property type="component" value="Unassembled WGS sequence"/>
</dbReference>
<organism evidence="3 4">
    <name type="scientific">Conexibacter stalactiti</name>
    <dbReference type="NCBI Taxonomy" id="1940611"/>
    <lineage>
        <taxon>Bacteria</taxon>
        <taxon>Bacillati</taxon>
        <taxon>Actinomycetota</taxon>
        <taxon>Thermoleophilia</taxon>
        <taxon>Solirubrobacterales</taxon>
        <taxon>Conexibacteraceae</taxon>
        <taxon>Conexibacter</taxon>
    </lineage>
</organism>
<feature type="transmembrane region" description="Helical" evidence="1">
    <location>
        <begin position="45"/>
        <end position="66"/>
    </location>
</feature>
<feature type="chain" id="PRO_5046865736" description="DUF998 domain-containing protein" evidence="2">
    <location>
        <begin position="24"/>
        <end position="182"/>
    </location>
</feature>
<evidence type="ECO:0000256" key="1">
    <source>
        <dbReference type="SAM" id="Phobius"/>
    </source>
</evidence>
<gene>
    <name evidence="3" type="ORF">R7226_13860</name>
</gene>
<keyword evidence="1" id="KW-0472">Membrane</keyword>
<keyword evidence="1" id="KW-0812">Transmembrane</keyword>
<evidence type="ECO:0000313" key="3">
    <source>
        <dbReference type="EMBL" id="MDW5595430.1"/>
    </source>
</evidence>
<feature type="transmembrane region" description="Helical" evidence="1">
    <location>
        <begin position="138"/>
        <end position="165"/>
    </location>
</feature>
<sequence length="182" mass="18007">MHTAPIAVRLGAAAALVAAAAFATLCGIHITHGTFDDDPSTTVEYVNLLAFAVALAGSALAAPALGAATAAPAWATRLACGGPPLVLVGVLATLVTGSSPSWFGVVAVPGNLGWLAGLTWMAVVAWRGRTLPRWAAAGLPLTVIAGVGLAQLGGGIVPALLWAYLAATALRTSVPRAGQLAS</sequence>
<protein>
    <recommendedName>
        <fullName evidence="5">DUF998 domain-containing protein</fullName>
    </recommendedName>
</protein>
<name>A0ABU4HSC0_9ACTN</name>
<dbReference type="RefSeq" id="WP_318597766.1">
    <property type="nucleotide sequence ID" value="NZ_JAWSTH010000033.1"/>
</dbReference>
<evidence type="ECO:0008006" key="5">
    <source>
        <dbReference type="Google" id="ProtNLM"/>
    </source>
</evidence>
<comment type="caution">
    <text evidence="3">The sequence shown here is derived from an EMBL/GenBank/DDBJ whole genome shotgun (WGS) entry which is preliminary data.</text>
</comment>
<keyword evidence="2" id="KW-0732">Signal</keyword>
<dbReference type="EMBL" id="JAWSTH010000033">
    <property type="protein sequence ID" value="MDW5595430.1"/>
    <property type="molecule type" value="Genomic_DNA"/>
</dbReference>
<keyword evidence="4" id="KW-1185">Reference proteome</keyword>
<keyword evidence="1" id="KW-1133">Transmembrane helix</keyword>
<proteinExistence type="predicted"/>
<evidence type="ECO:0000256" key="2">
    <source>
        <dbReference type="SAM" id="SignalP"/>
    </source>
</evidence>
<feature type="transmembrane region" description="Helical" evidence="1">
    <location>
        <begin position="78"/>
        <end position="96"/>
    </location>
</feature>
<feature type="transmembrane region" description="Helical" evidence="1">
    <location>
        <begin position="102"/>
        <end position="126"/>
    </location>
</feature>
<reference evidence="4" key="1">
    <citation type="submission" date="2023-07" db="EMBL/GenBank/DDBJ databases">
        <title>Conexibacter stalactiti sp. nov., isolated from stalactites in a lava cave and emended description of the genus Conexibacter.</title>
        <authorList>
            <person name="Lee S.D."/>
        </authorList>
    </citation>
    <scope>NUCLEOTIDE SEQUENCE [LARGE SCALE GENOMIC DNA]</scope>
    <source>
        <strain evidence="4">KCTC 39840</strain>
    </source>
</reference>
<evidence type="ECO:0000313" key="4">
    <source>
        <dbReference type="Proteomes" id="UP001284601"/>
    </source>
</evidence>
<feature type="signal peptide" evidence="2">
    <location>
        <begin position="1"/>
        <end position="23"/>
    </location>
</feature>